<evidence type="ECO:0000256" key="5">
    <source>
        <dbReference type="ARBA" id="ARBA00022475"/>
    </source>
</evidence>
<dbReference type="EnsemblPlants" id="Solyc06g051630.3.1">
    <property type="protein sequence ID" value="Solyc06g051630.3.1"/>
    <property type="gene ID" value="Solyc06g051630.3"/>
</dbReference>
<evidence type="ECO:0000313" key="16">
    <source>
        <dbReference type="Proteomes" id="UP000004994"/>
    </source>
</evidence>
<dbReference type="InParanoid" id="A0A3Q7HNU0"/>
<dbReference type="InterPro" id="IPR035892">
    <property type="entry name" value="C2_domain_sf"/>
</dbReference>
<dbReference type="GO" id="GO:0016042">
    <property type="term" value="P:lipid catabolic process"/>
    <property type="evidence" value="ECO:0007669"/>
    <property type="project" value="UniProtKB-KW"/>
</dbReference>
<dbReference type="GO" id="GO:0004435">
    <property type="term" value="F:phosphatidylinositol-4,5-bisphosphate phospholipase C activity"/>
    <property type="evidence" value="ECO:0000318"/>
    <property type="project" value="GO_Central"/>
</dbReference>
<feature type="region of interest" description="Disordered" evidence="12">
    <location>
        <begin position="258"/>
        <end position="326"/>
    </location>
</feature>
<dbReference type="SUPFAM" id="SSF49562">
    <property type="entry name" value="C2 domain (Calcium/lipid-binding domain, CaLB)"/>
    <property type="match status" value="2"/>
</dbReference>
<dbReference type="SMART" id="SM00148">
    <property type="entry name" value="PLCXc"/>
    <property type="match status" value="2"/>
</dbReference>
<dbReference type="SUPFAM" id="SSF47473">
    <property type="entry name" value="EF-hand"/>
    <property type="match status" value="2"/>
</dbReference>
<dbReference type="PANTHER" id="PTHR10336:SF200">
    <property type="entry name" value="PHOSPHOINOSITIDE PHOSPHOLIPASE C"/>
    <property type="match status" value="1"/>
</dbReference>
<feature type="domain" description="PI-PLC Y-box" evidence="14">
    <location>
        <begin position="358"/>
        <end position="444"/>
    </location>
</feature>
<dbReference type="SMART" id="SM00239">
    <property type="entry name" value="C2"/>
    <property type="match status" value="2"/>
</dbReference>
<dbReference type="PaxDb" id="4081-Solyc06g051630.2.1"/>
<reference evidence="15" key="2">
    <citation type="submission" date="2019-01" db="UniProtKB">
        <authorList>
            <consortium name="EnsemblPlants"/>
        </authorList>
    </citation>
    <scope>IDENTIFICATION</scope>
    <source>
        <strain evidence="15">cv. Heinz 1706</strain>
    </source>
</reference>
<keyword evidence="9" id="KW-0472">Membrane</keyword>
<dbReference type="GO" id="GO:0048015">
    <property type="term" value="P:phosphatidylinositol-mediated signaling"/>
    <property type="evidence" value="ECO:0000318"/>
    <property type="project" value="GO_Central"/>
</dbReference>
<dbReference type="InterPro" id="IPR000909">
    <property type="entry name" value="PLipase_C_PInositol-sp_X_dom"/>
</dbReference>
<dbReference type="SUPFAM" id="SSF51695">
    <property type="entry name" value="PLC-like phosphodiesterases"/>
    <property type="match status" value="2"/>
</dbReference>
<dbReference type="GO" id="GO:0006950">
    <property type="term" value="P:response to stress"/>
    <property type="evidence" value="ECO:0007669"/>
    <property type="project" value="UniProtKB-ARBA"/>
</dbReference>
<evidence type="ECO:0000256" key="8">
    <source>
        <dbReference type="ARBA" id="ARBA00023098"/>
    </source>
</evidence>
<keyword evidence="6 11" id="KW-0378">Hydrolase</keyword>
<dbReference type="PRINTS" id="PR00390">
    <property type="entry name" value="PHPHLIPASEC"/>
</dbReference>
<evidence type="ECO:0000256" key="3">
    <source>
        <dbReference type="ARBA" id="ARBA00004202"/>
    </source>
</evidence>
<evidence type="ECO:0000256" key="4">
    <source>
        <dbReference type="ARBA" id="ARBA00012368"/>
    </source>
</evidence>
<keyword evidence="7 11" id="KW-0442">Lipid degradation</keyword>
<comment type="cofactor">
    <cofactor evidence="2">
        <name>Ca(2+)</name>
        <dbReference type="ChEBI" id="CHEBI:29108"/>
    </cofactor>
</comment>
<evidence type="ECO:0000256" key="12">
    <source>
        <dbReference type="SAM" id="MobiDB-lite"/>
    </source>
</evidence>
<dbReference type="STRING" id="4081.A0A3Q7HNU0"/>
<dbReference type="FunFam" id="2.60.40.150:FF:000060">
    <property type="entry name" value="Phosphoinositide phospholipase C"/>
    <property type="match status" value="2"/>
</dbReference>
<dbReference type="Proteomes" id="UP000004994">
    <property type="component" value="Chromosome 6"/>
</dbReference>
<dbReference type="PANTHER" id="PTHR10336">
    <property type="entry name" value="PHOSPHOINOSITIDE-SPECIFIC PHOSPHOLIPASE C FAMILY PROTEIN"/>
    <property type="match status" value="1"/>
</dbReference>
<dbReference type="PROSITE" id="PS50007">
    <property type="entry name" value="PIPLC_X_DOMAIN"/>
    <property type="match status" value="2"/>
</dbReference>
<feature type="domain" description="PI-PLC Y-box" evidence="14">
    <location>
        <begin position="873"/>
        <end position="959"/>
    </location>
</feature>
<name>A0A3Q7HNU0_SOLLC</name>
<dbReference type="Pfam" id="PF09279">
    <property type="entry name" value="EF-hand_like"/>
    <property type="match status" value="2"/>
</dbReference>
<keyword evidence="10" id="KW-0807">Transducer</keyword>
<accession>A0A3Q7HNU0</accession>
<dbReference type="InterPro" id="IPR001192">
    <property type="entry name" value="PI-PLC_fam"/>
</dbReference>
<dbReference type="SMART" id="SM00149">
    <property type="entry name" value="PLCYc"/>
    <property type="match status" value="2"/>
</dbReference>
<dbReference type="Gene3D" id="3.20.20.190">
    <property type="entry name" value="Phosphatidylinositol (PI) phosphodiesterase"/>
    <property type="match status" value="2"/>
</dbReference>
<dbReference type="Gene3D" id="2.60.40.150">
    <property type="entry name" value="C2 domain"/>
    <property type="match status" value="2"/>
</dbReference>
<feature type="domain" description="C2" evidence="13">
    <location>
        <begin position="961"/>
        <end position="1090"/>
    </location>
</feature>
<evidence type="ECO:0000259" key="13">
    <source>
        <dbReference type="PROSITE" id="PS50004"/>
    </source>
</evidence>
<proteinExistence type="predicted"/>
<reference evidence="15" key="1">
    <citation type="journal article" date="2012" name="Nature">
        <title>The tomato genome sequence provides insights into fleshy fruit evolution.</title>
        <authorList>
            <consortium name="Tomato Genome Consortium"/>
        </authorList>
    </citation>
    <scope>NUCLEOTIDE SEQUENCE [LARGE SCALE GENOMIC DNA]</scope>
    <source>
        <strain evidence="15">cv. Heinz 1706</strain>
    </source>
</reference>
<dbReference type="PROSITE" id="PS50004">
    <property type="entry name" value="C2"/>
    <property type="match status" value="2"/>
</dbReference>
<evidence type="ECO:0000256" key="6">
    <source>
        <dbReference type="ARBA" id="ARBA00022801"/>
    </source>
</evidence>
<comment type="catalytic activity">
    <reaction evidence="1 11">
        <text>a 1,2-diacyl-sn-glycero-3-phospho-(1D-myo-inositol-4,5-bisphosphate) + H2O = 1D-myo-inositol 1,4,5-trisphosphate + a 1,2-diacyl-sn-glycerol + H(+)</text>
        <dbReference type="Rhea" id="RHEA:33179"/>
        <dbReference type="ChEBI" id="CHEBI:15377"/>
        <dbReference type="ChEBI" id="CHEBI:15378"/>
        <dbReference type="ChEBI" id="CHEBI:17815"/>
        <dbReference type="ChEBI" id="CHEBI:58456"/>
        <dbReference type="ChEBI" id="CHEBI:203600"/>
        <dbReference type="EC" id="3.1.4.11"/>
    </reaction>
</comment>
<dbReference type="InterPro" id="IPR001711">
    <property type="entry name" value="PLipase_C_Pinositol-sp_Y"/>
</dbReference>
<dbReference type="GO" id="GO:0005886">
    <property type="term" value="C:plasma membrane"/>
    <property type="evidence" value="ECO:0000318"/>
    <property type="project" value="GO_Central"/>
</dbReference>
<evidence type="ECO:0000256" key="1">
    <source>
        <dbReference type="ARBA" id="ARBA00001195"/>
    </source>
</evidence>
<dbReference type="InterPro" id="IPR017946">
    <property type="entry name" value="PLC-like_Pdiesterase_TIM-brl"/>
</dbReference>
<organism evidence="15">
    <name type="scientific">Solanum lycopersicum</name>
    <name type="common">Tomato</name>
    <name type="synonym">Lycopersicon esculentum</name>
    <dbReference type="NCBI Taxonomy" id="4081"/>
    <lineage>
        <taxon>Eukaryota</taxon>
        <taxon>Viridiplantae</taxon>
        <taxon>Streptophyta</taxon>
        <taxon>Embryophyta</taxon>
        <taxon>Tracheophyta</taxon>
        <taxon>Spermatophyta</taxon>
        <taxon>Magnoliopsida</taxon>
        <taxon>eudicotyledons</taxon>
        <taxon>Gunneridae</taxon>
        <taxon>Pentapetalae</taxon>
        <taxon>asterids</taxon>
        <taxon>lamiids</taxon>
        <taxon>Solanales</taxon>
        <taxon>Solanaceae</taxon>
        <taxon>Solanoideae</taxon>
        <taxon>Solaneae</taxon>
        <taxon>Solanum</taxon>
        <taxon>Solanum subgen. Lycopersicon</taxon>
    </lineage>
</organism>
<keyword evidence="5" id="KW-1003">Cell membrane</keyword>
<keyword evidence="16" id="KW-1185">Reference proteome</keyword>
<evidence type="ECO:0000259" key="14">
    <source>
        <dbReference type="PROSITE" id="PS50008"/>
    </source>
</evidence>
<dbReference type="CDD" id="cd08599">
    <property type="entry name" value="PI-PLCc_plant"/>
    <property type="match status" value="1"/>
</dbReference>
<feature type="compositionally biased region" description="Basic and acidic residues" evidence="12">
    <location>
        <begin position="276"/>
        <end position="303"/>
    </location>
</feature>
<dbReference type="Pfam" id="PF00387">
    <property type="entry name" value="PI-PLC-Y"/>
    <property type="match status" value="2"/>
</dbReference>
<dbReference type="FunFam" id="3.20.20.190:FF:000010">
    <property type="entry name" value="Phosphoinositide phospholipase C"/>
    <property type="match status" value="1"/>
</dbReference>
<dbReference type="Pfam" id="PF00388">
    <property type="entry name" value="PI-PLC-X"/>
    <property type="match status" value="2"/>
</dbReference>
<dbReference type="AlphaFoldDB" id="A0A3Q7HNU0"/>
<dbReference type="InterPro" id="IPR000008">
    <property type="entry name" value="C2_dom"/>
</dbReference>
<comment type="subcellular location">
    <subcellularLocation>
        <location evidence="3">Cell membrane</location>
        <topology evidence="3">Peripheral membrane protein</topology>
    </subcellularLocation>
</comment>
<dbReference type="InterPro" id="IPR015359">
    <property type="entry name" value="PLC_EF-hand-like"/>
</dbReference>
<dbReference type="InterPro" id="IPR011992">
    <property type="entry name" value="EF-hand-dom_pair"/>
</dbReference>
<evidence type="ECO:0000256" key="7">
    <source>
        <dbReference type="ARBA" id="ARBA00022963"/>
    </source>
</evidence>
<dbReference type="EC" id="3.1.4.11" evidence="4 11"/>
<keyword evidence="8 11" id="KW-0443">Lipid metabolism</keyword>
<dbReference type="GO" id="GO:0051209">
    <property type="term" value="P:release of sequestered calcium ion into cytosol"/>
    <property type="evidence" value="ECO:0000318"/>
    <property type="project" value="GO_Central"/>
</dbReference>
<feature type="compositionally biased region" description="Low complexity" evidence="12">
    <location>
        <begin position="312"/>
        <end position="322"/>
    </location>
</feature>
<evidence type="ECO:0000256" key="11">
    <source>
        <dbReference type="RuleBase" id="RU361133"/>
    </source>
</evidence>
<feature type="compositionally biased region" description="Basic and acidic residues" evidence="12">
    <location>
        <begin position="258"/>
        <end position="268"/>
    </location>
</feature>
<dbReference type="Gene3D" id="1.10.238.10">
    <property type="entry name" value="EF-hand"/>
    <property type="match status" value="2"/>
</dbReference>
<evidence type="ECO:0000256" key="9">
    <source>
        <dbReference type="ARBA" id="ARBA00023136"/>
    </source>
</evidence>
<sequence>MGSSYNYYRMFGCFNRKFKIREREPPPDVRNAFFRYTGKANQMNADQLFRYLVEVQGEEECTIKDAEQIIQNVASRRHHLIRRLNHSLELDDFFFYLFQDDLNGAIKSQVHHDMTAPLQHYFIYTGHNSYLTGNQLSSDCSEIPIVKALERGVRGIELDLWPNSGKDNIHVLHGRTLTTPVPLLKCLKAIRDHAFFKSPYPVIITLEDHLTPDLQAKVAEMVIQIFGEMLYYPQSECLDEFPSPEELKNRIILSTKPPKEYLESKNQRDTSPVGKDSFREDLLKKEKSEIGAEDHDTDERSDSDQDDEDGDTSTSNDQQSSQPEAPKYKSLIAVHAGKAKHGLKRALREESNKVSRLSLSEQEVVRAAEYYGTDLVRFTQKNILRVYPKGTRVTSSNFKPMTGWMHGAQMVAFNMQGYGKSLWMMHGMFRSNGSCGYVKKPQFLMDKGPNNEVFDPKVKLPVKQTLQVRVYMGDGWRLDFSHTHFDAYSPPDFYTKLYLVGVPADSRKKKTRILEDDWCPVWDEEFNFPLTVPELALLRIEVREYDMSEKDDFGGQTCLPVSELRTGIRSVPLYDKKGHKMKSFTMAAAEAPADIKSLFKRYSDDSGVMSVQNLHSFLIEIQKEKNVSLENAEAIINNHGGDSKQKGLQLDGFFKFLFSDVNPPLDPKLGIHHDMTAPLSHYYIYTGHNSYLTGNQLSSDCSDVPIIQALQRSVRVIELDIWPNSDKDDIEVLHGRTLTAPVTLIKCLRSIKEHAFCASEYPLVITLEDHLTPDLQEKVAEMITQTFGEMLFSPSESLKELPSPESLRKRVMISTKPPKEYLKSKEVKEKDDTKKEAEAASEYKRLIAIHAGKGKGGLSDWLRVDLNKVRRLSLSEPELEKAVDTHAKEIIRFTQHNLLRIYPKGIRVDSSNYDPFVGWMHGAQMVAFNMQGYGRSLWLMHGMFRANGGCGYVKKPDLLLKAGPDNEVFDPTANLPVKTTLKVTVYMGDGWDKDFDQTDFDTYSPPDFYAKLGIAGVPADEVKKRTETIDDNWIPSWNEQFEFPLTVPELALLRIKVLDYNLSDKDEFAGQTCLPVAELRQGIRAVPLYDRKGEKYSSVKLLMHFEFK</sequence>
<dbReference type="Gramene" id="Solyc06g051630.3.1">
    <property type="protein sequence ID" value="Solyc06g051630.3.1"/>
    <property type="gene ID" value="Solyc06g051630.3"/>
</dbReference>
<evidence type="ECO:0000256" key="2">
    <source>
        <dbReference type="ARBA" id="ARBA00001913"/>
    </source>
</evidence>
<feature type="domain" description="C2" evidence="13">
    <location>
        <begin position="446"/>
        <end position="575"/>
    </location>
</feature>
<dbReference type="OMA" id="CASEYPL"/>
<evidence type="ECO:0000256" key="10">
    <source>
        <dbReference type="ARBA" id="ARBA00023224"/>
    </source>
</evidence>
<dbReference type="FunFam" id="1.10.238.10:FF:000254">
    <property type="entry name" value="Phosphoinositide phospholipase C"/>
    <property type="match status" value="1"/>
</dbReference>
<dbReference type="Pfam" id="PF00168">
    <property type="entry name" value="C2"/>
    <property type="match status" value="2"/>
</dbReference>
<evidence type="ECO:0000313" key="15">
    <source>
        <dbReference type="EnsemblPlants" id="Solyc06g051630.3.1"/>
    </source>
</evidence>
<dbReference type="PROSITE" id="PS50008">
    <property type="entry name" value="PIPLC_Y_DOMAIN"/>
    <property type="match status" value="2"/>
</dbReference>
<dbReference type="CDD" id="cd00275">
    <property type="entry name" value="C2_PLC_like"/>
    <property type="match status" value="2"/>
</dbReference>
<protein>
    <recommendedName>
        <fullName evidence="4 11">Phosphoinositide phospholipase C</fullName>
        <ecNumber evidence="4 11">3.1.4.11</ecNumber>
    </recommendedName>
</protein>